<feature type="signal peptide" evidence="2">
    <location>
        <begin position="1"/>
        <end position="18"/>
    </location>
</feature>
<name>A0A1I6FDU1_9PSEU</name>
<evidence type="ECO:0000313" key="4">
    <source>
        <dbReference type="Proteomes" id="UP000198583"/>
    </source>
</evidence>
<dbReference type="InterPro" id="IPR053169">
    <property type="entry name" value="MUG_Protein"/>
</dbReference>
<dbReference type="PANTHER" id="PTHR47791:SF3">
    <property type="entry name" value="MEIOTICALLY UP-REGULATED GENE 191 PROTEIN"/>
    <property type="match status" value="1"/>
</dbReference>
<keyword evidence="2" id="KW-0732">Signal</keyword>
<dbReference type="SUPFAM" id="SSF48208">
    <property type="entry name" value="Six-hairpin glycosidases"/>
    <property type="match status" value="1"/>
</dbReference>
<dbReference type="Proteomes" id="UP000198583">
    <property type="component" value="Unassembled WGS sequence"/>
</dbReference>
<dbReference type="RefSeq" id="WP_245822425.1">
    <property type="nucleotide sequence ID" value="NZ_FOYL01000012.1"/>
</dbReference>
<dbReference type="GO" id="GO:0016787">
    <property type="term" value="F:hydrolase activity"/>
    <property type="evidence" value="ECO:0007669"/>
    <property type="project" value="UniProtKB-KW"/>
</dbReference>
<dbReference type="STRING" id="84724.SAMN04488564_112185"/>
<dbReference type="PANTHER" id="PTHR47791">
    <property type="entry name" value="MEIOTICALLY UP-REGULATED GENE 191 PROTEIN"/>
    <property type="match status" value="1"/>
</dbReference>
<dbReference type="Gene3D" id="1.50.10.20">
    <property type="match status" value="1"/>
</dbReference>
<keyword evidence="4" id="KW-1185">Reference proteome</keyword>
<keyword evidence="3" id="KW-0378">Hydrolase</keyword>
<evidence type="ECO:0000313" key="3">
    <source>
        <dbReference type="EMBL" id="SFR28074.1"/>
    </source>
</evidence>
<evidence type="ECO:0000256" key="1">
    <source>
        <dbReference type="SAM" id="MobiDB-lite"/>
    </source>
</evidence>
<feature type="compositionally biased region" description="Low complexity" evidence="1">
    <location>
        <begin position="61"/>
        <end position="78"/>
    </location>
</feature>
<feature type="chain" id="PRO_5038368930" evidence="2">
    <location>
        <begin position="19"/>
        <end position="530"/>
    </location>
</feature>
<dbReference type="Pfam" id="PF03663">
    <property type="entry name" value="Glyco_hydro_76"/>
    <property type="match status" value="1"/>
</dbReference>
<dbReference type="EMBL" id="FOYL01000012">
    <property type="protein sequence ID" value="SFR28074.1"/>
    <property type="molecule type" value="Genomic_DNA"/>
</dbReference>
<dbReference type="GO" id="GO:0005975">
    <property type="term" value="P:carbohydrate metabolic process"/>
    <property type="evidence" value="ECO:0007669"/>
    <property type="project" value="InterPro"/>
</dbReference>
<protein>
    <submittedName>
        <fullName evidence="3">Glycosyl hydrolase family 76</fullName>
    </submittedName>
</protein>
<gene>
    <name evidence="3" type="ORF">SAMN04488564_112185</name>
</gene>
<feature type="region of interest" description="Disordered" evidence="1">
    <location>
        <begin position="53"/>
        <end position="78"/>
    </location>
</feature>
<reference evidence="4" key="1">
    <citation type="submission" date="2016-10" db="EMBL/GenBank/DDBJ databases">
        <authorList>
            <person name="Varghese N."/>
            <person name="Submissions S."/>
        </authorList>
    </citation>
    <scope>NUCLEOTIDE SEQUENCE [LARGE SCALE GENOMIC DNA]</scope>
    <source>
        <strain evidence="4">DSM 44232</strain>
    </source>
</reference>
<accession>A0A1I6FDU1</accession>
<dbReference type="AlphaFoldDB" id="A0A1I6FDU1"/>
<organism evidence="3 4">
    <name type="scientific">Lentzea waywayandensis</name>
    <dbReference type="NCBI Taxonomy" id="84724"/>
    <lineage>
        <taxon>Bacteria</taxon>
        <taxon>Bacillati</taxon>
        <taxon>Actinomycetota</taxon>
        <taxon>Actinomycetes</taxon>
        <taxon>Pseudonocardiales</taxon>
        <taxon>Pseudonocardiaceae</taxon>
        <taxon>Lentzea</taxon>
    </lineage>
</organism>
<proteinExistence type="predicted"/>
<sequence length="530" mass="57451">MLRAALLVSLMMSTVVVALPSESESTAAAAAPNQSVVDCDNYCDDRDPALPLSARRSAYRPGTSTQPPTGGPPSTGSTAPAAAAVICNKYCDARDPALAPAQRLTQTVAVEGRQISLRFDDPDAMGWAVISVARQGDEVWLDRSFDAGVSWGSGSRLGNTAVPAGFGDWRTMMFNVDDWANLGVGLLRACGRPAGSSTIACTSWYRTTWNAGERRTAAATAMMERYNLGNGLFDTTGWWNSANALTAIIDNIRVTGMNSYRYAIARTYDLNRLAWQGNFINDYNDDVAWWGLAWLAAYDLTGDSRYLNTARAGADHIFRFWDSVCGGGVWWSSSRNYKNAITNSLYVQLNAALHNRIPGDTTYLQRARAGWTWFVNSKMINSANLVNDGLTTATCANNNFTPWSYNQGVPLAALTELYRATGDTSLLAKARTLADASTSSSFLNPGGILFDNGGGGDVPSFKGIYVRGLSALNRALADRPYTSYLRRQADTAYARDRSSADAYDQPWAGPFQRSDAARQHSALDLMNTVS</sequence>
<dbReference type="InterPro" id="IPR008928">
    <property type="entry name" value="6-hairpin_glycosidase_sf"/>
</dbReference>
<dbReference type="InterPro" id="IPR005198">
    <property type="entry name" value="Glyco_hydro_76"/>
</dbReference>
<evidence type="ECO:0000256" key="2">
    <source>
        <dbReference type="SAM" id="SignalP"/>
    </source>
</evidence>